<dbReference type="OrthoDB" id="945117at2"/>
<reference evidence="2 3" key="1">
    <citation type="submission" date="2016-10" db="EMBL/GenBank/DDBJ databases">
        <authorList>
            <person name="de Groot N.N."/>
        </authorList>
    </citation>
    <scope>NUCLEOTIDE SEQUENCE [LARGE SCALE GENOMIC DNA]</scope>
    <source>
        <strain evidence="2 3">DSM 28286</strain>
    </source>
</reference>
<feature type="signal peptide" evidence="1">
    <location>
        <begin position="1"/>
        <end position="21"/>
    </location>
</feature>
<evidence type="ECO:0000313" key="3">
    <source>
        <dbReference type="Proteomes" id="UP000199031"/>
    </source>
</evidence>
<sequence>MKKTLAVLTILSLLCTQKIHAQLEKGNVLVGTDLAKFDLGLNKNAGFDINLSPKGAWFINDNIAIGGYATLGISKQNDASATVTTYGIGPMGRYYVNKPNLNLLKHGRWFGEANVGIEGRNVSKGGGNTNGLGLGFGPGYAYFITPNIGLETLLKYNGLVGFGNQTYQNNLSLNFGFQIYLPGKGTVNKVKSQEGM</sequence>
<keyword evidence="3" id="KW-1185">Reference proteome</keyword>
<name>A0A1I5THL8_9BACT</name>
<dbReference type="AlphaFoldDB" id="A0A1I5THL8"/>
<gene>
    <name evidence="2" type="ORF">SAMN05444277_102137</name>
</gene>
<evidence type="ECO:0000313" key="2">
    <source>
        <dbReference type="EMBL" id="SFP82549.1"/>
    </source>
</evidence>
<feature type="chain" id="PRO_5011453658" description="Outer membrane protein beta-barrel domain-containing protein" evidence="1">
    <location>
        <begin position="22"/>
        <end position="196"/>
    </location>
</feature>
<proteinExistence type="predicted"/>
<keyword evidence="1" id="KW-0732">Signal</keyword>
<dbReference type="EMBL" id="FOXQ01000002">
    <property type="protein sequence ID" value="SFP82549.1"/>
    <property type="molecule type" value="Genomic_DNA"/>
</dbReference>
<organism evidence="2 3">
    <name type="scientific">Parafilimonas terrae</name>
    <dbReference type="NCBI Taxonomy" id="1465490"/>
    <lineage>
        <taxon>Bacteria</taxon>
        <taxon>Pseudomonadati</taxon>
        <taxon>Bacteroidota</taxon>
        <taxon>Chitinophagia</taxon>
        <taxon>Chitinophagales</taxon>
        <taxon>Chitinophagaceae</taxon>
        <taxon>Parafilimonas</taxon>
    </lineage>
</organism>
<protein>
    <recommendedName>
        <fullName evidence="4">Outer membrane protein beta-barrel domain-containing protein</fullName>
    </recommendedName>
</protein>
<dbReference type="Proteomes" id="UP000199031">
    <property type="component" value="Unassembled WGS sequence"/>
</dbReference>
<accession>A0A1I5THL8</accession>
<evidence type="ECO:0000256" key="1">
    <source>
        <dbReference type="SAM" id="SignalP"/>
    </source>
</evidence>
<dbReference type="STRING" id="1465490.SAMN05444277_102137"/>
<dbReference type="RefSeq" id="WP_090656159.1">
    <property type="nucleotide sequence ID" value="NZ_FOXQ01000002.1"/>
</dbReference>
<evidence type="ECO:0008006" key="4">
    <source>
        <dbReference type="Google" id="ProtNLM"/>
    </source>
</evidence>